<evidence type="ECO:0000313" key="1">
    <source>
        <dbReference type="EMBL" id="RKQ67852.1"/>
    </source>
</evidence>
<comment type="caution">
    <text evidence="1">The sequence shown here is derived from an EMBL/GenBank/DDBJ whole genome shotgun (WGS) entry which is preliminary data.</text>
</comment>
<dbReference type="AlphaFoldDB" id="A0A420WA77"/>
<dbReference type="InterPro" id="IPR010836">
    <property type="entry name" value="SapC"/>
</dbReference>
<dbReference type="RefSeq" id="WP_121222017.1">
    <property type="nucleotide sequence ID" value="NZ_RBIG01000005.1"/>
</dbReference>
<organism evidence="1 2">
    <name type="scientific">Oceanibaculum indicum</name>
    <dbReference type="NCBI Taxonomy" id="526216"/>
    <lineage>
        <taxon>Bacteria</taxon>
        <taxon>Pseudomonadati</taxon>
        <taxon>Pseudomonadota</taxon>
        <taxon>Alphaproteobacteria</taxon>
        <taxon>Rhodospirillales</taxon>
        <taxon>Oceanibaculaceae</taxon>
        <taxon>Oceanibaculum</taxon>
    </lineage>
</organism>
<sequence length="267" mass="30011">MYKSLVPVSPERHRNLSWHGFSDYGFAYGEAVIPLILTEMPRACTDMPIGFIRQQDEIAPVAICSLVPGKNYYIAPDGRWLGTYVPAILRAYPFALLKGVAEEGGEPTTLVCIDEQSGLLTERSDLEDARPFFNDEDQPVGKFAQVLNFLIQLDQERRATRKVCELLGELELLVEWPMRVETGDGLQDVTGVMRIDEDRLQALPDDAFLRLRKTGALPLIYTQLLSIQRLANLSHMAQLQAKLLQSQPSLADAFEIPLDDGLEFNFD</sequence>
<protein>
    <submittedName>
        <fullName evidence="1">SapC protein</fullName>
    </submittedName>
</protein>
<reference evidence="1 2" key="1">
    <citation type="submission" date="2018-10" db="EMBL/GenBank/DDBJ databases">
        <title>Comparative analysis of microorganisms from saline springs in Andes Mountain Range, Colombia.</title>
        <authorList>
            <person name="Rubin E."/>
        </authorList>
    </citation>
    <scope>NUCLEOTIDE SEQUENCE [LARGE SCALE GENOMIC DNA]</scope>
    <source>
        <strain evidence="1 2">USBA 36</strain>
    </source>
</reference>
<dbReference type="EMBL" id="RBIG01000005">
    <property type="protein sequence ID" value="RKQ67852.1"/>
    <property type="molecule type" value="Genomic_DNA"/>
</dbReference>
<proteinExistence type="predicted"/>
<dbReference type="Proteomes" id="UP000277424">
    <property type="component" value="Unassembled WGS sequence"/>
</dbReference>
<dbReference type="Pfam" id="PF07277">
    <property type="entry name" value="SapC"/>
    <property type="match status" value="1"/>
</dbReference>
<accession>A0A420WA77</accession>
<dbReference type="OrthoDB" id="9806524at2"/>
<gene>
    <name evidence="1" type="ORF">BCL74_3513</name>
</gene>
<evidence type="ECO:0000313" key="2">
    <source>
        <dbReference type="Proteomes" id="UP000277424"/>
    </source>
</evidence>
<name>A0A420WA77_9PROT</name>